<organism evidence="1 2">
    <name type="scientific">Thalictrum thalictroides</name>
    <name type="common">Rue-anemone</name>
    <name type="synonym">Anemone thalictroides</name>
    <dbReference type="NCBI Taxonomy" id="46969"/>
    <lineage>
        <taxon>Eukaryota</taxon>
        <taxon>Viridiplantae</taxon>
        <taxon>Streptophyta</taxon>
        <taxon>Embryophyta</taxon>
        <taxon>Tracheophyta</taxon>
        <taxon>Spermatophyta</taxon>
        <taxon>Magnoliopsida</taxon>
        <taxon>Ranunculales</taxon>
        <taxon>Ranunculaceae</taxon>
        <taxon>Thalictroideae</taxon>
        <taxon>Thalictrum</taxon>
    </lineage>
</organism>
<sequence length="66" mass="7888">MTLMEYVTKFNELSRFAPYLIDTPQKKNDKFIRGLNHYLSKSVLPFDNESFDRVLDLALKFENKEK</sequence>
<keyword evidence="2" id="KW-1185">Reference proteome</keyword>
<name>A0A7J6UVB2_THATH</name>
<accession>A0A7J6UVB2</accession>
<proteinExistence type="predicted"/>
<gene>
    <name evidence="1" type="ORF">FRX31_033869</name>
</gene>
<dbReference type="OrthoDB" id="2272416at2759"/>
<reference evidence="1 2" key="1">
    <citation type="submission" date="2020-06" db="EMBL/GenBank/DDBJ databases">
        <title>Transcriptomic and genomic resources for Thalictrum thalictroides and T. hernandezii: Facilitating candidate gene discovery in an emerging model plant lineage.</title>
        <authorList>
            <person name="Arias T."/>
            <person name="Riano-Pachon D.M."/>
            <person name="Di Stilio V.S."/>
        </authorList>
    </citation>
    <scope>NUCLEOTIDE SEQUENCE [LARGE SCALE GENOMIC DNA]</scope>
    <source>
        <strain evidence="2">cv. WT478/WT964</strain>
        <tissue evidence="1">Leaves</tissue>
    </source>
</reference>
<dbReference type="Proteomes" id="UP000554482">
    <property type="component" value="Unassembled WGS sequence"/>
</dbReference>
<dbReference type="EMBL" id="JABWDY010042611">
    <property type="protein sequence ID" value="KAF5176543.1"/>
    <property type="molecule type" value="Genomic_DNA"/>
</dbReference>
<comment type="caution">
    <text evidence="1">The sequence shown here is derived from an EMBL/GenBank/DDBJ whole genome shotgun (WGS) entry which is preliminary data.</text>
</comment>
<protein>
    <recommendedName>
        <fullName evidence="3">Retrotransposon gag domain-containing protein</fullName>
    </recommendedName>
</protein>
<evidence type="ECO:0008006" key="3">
    <source>
        <dbReference type="Google" id="ProtNLM"/>
    </source>
</evidence>
<evidence type="ECO:0000313" key="2">
    <source>
        <dbReference type="Proteomes" id="UP000554482"/>
    </source>
</evidence>
<evidence type="ECO:0000313" key="1">
    <source>
        <dbReference type="EMBL" id="KAF5176543.1"/>
    </source>
</evidence>
<dbReference type="AlphaFoldDB" id="A0A7J6UVB2"/>